<accession>A0A1X2GUD0</accession>
<dbReference type="GO" id="GO:0005876">
    <property type="term" value="C:spindle microtubule"/>
    <property type="evidence" value="ECO:0007669"/>
    <property type="project" value="InterPro"/>
</dbReference>
<dbReference type="GO" id="GO:0008608">
    <property type="term" value="P:attachment of spindle microtubules to kinetochore"/>
    <property type="evidence" value="ECO:0007669"/>
    <property type="project" value="InterPro"/>
</dbReference>
<evidence type="ECO:0000313" key="3">
    <source>
        <dbReference type="Proteomes" id="UP000242146"/>
    </source>
</evidence>
<keyword evidence="3" id="KW-1185">Reference proteome</keyword>
<dbReference type="Pfam" id="PF08287">
    <property type="entry name" value="DASH_Spc19"/>
    <property type="match status" value="1"/>
</dbReference>
<dbReference type="InterPro" id="IPR013251">
    <property type="entry name" value="DASH_Spc19"/>
</dbReference>
<gene>
    <name evidence="2" type="ORF">DM01DRAFT_1404409</name>
</gene>
<dbReference type="OrthoDB" id="5390at2759"/>
<comment type="caution">
    <text evidence="2">The sequence shown here is derived from an EMBL/GenBank/DDBJ whole genome shotgun (WGS) entry which is preliminary data.</text>
</comment>
<keyword evidence="1" id="KW-0175">Coiled coil</keyword>
<dbReference type="GO" id="GO:0042729">
    <property type="term" value="C:DASH complex"/>
    <property type="evidence" value="ECO:0007669"/>
    <property type="project" value="InterPro"/>
</dbReference>
<evidence type="ECO:0000313" key="2">
    <source>
        <dbReference type="EMBL" id="ORX61641.1"/>
    </source>
</evidence>
<dbReference type="AlphaFoldDB" id="A0A1X2GUD0"/>
<feature type="coiled-coil region" evidence="1">
    <location>
        <begin position="144"/>
        <end position="261"/>
    </location>
</feature>
<dbReference type="EMBL" id="MCGT01000003">
    <property type="protein sequence ID" value="ORX61641.1"/>
    <property type="molecule type" value="Genomic_DNA"/>
</dbReference>
<dbReference type="Proteomes" id="UP000242146">
    <property type="component" value="Unassembled WGS sequence"/>
</dbReference>
<sequence length="409" mass="47113">MADHHPRPKRQRTVTDIVNSNRFTDSFSSVIHANSFPTSNTMIPVEHRNDTEADTSTMMDHLHGAGLKLKESVEMLAKTSHTLKTATARLPRLIAATHMERTHELMTDQDIADARVSVAREGLPQLELLLGRASELITHLGDVVRETERKVEIQDNLLKNQEHTRQIQQEAQSKITREDQAKMADMQKEIKRYQHRQQELQSEGTEYDELIHELELELQSLDRQKEDMLKLTVLDDVAAEELELLKDLDRLNAQLQEKQKADARSNEVAMVIDDHQPPLTPEQCEVQWYTIKKWIEFLQEPSTGDAQDMLQVYELQKYLDALERDQLKLPAPALDEKALENNIKLLKAYCKTLMPRNNMGYIGERLIDQVFNKTGYQAKTTDQLLQAFPSARQKAIAQVIIARYPFFSN</sequence>
<reference evidence="2 3" key="1">
    <citation type="submission" date="2016-07" db="EMBL/GenBank/DDBJ databases">
        <title>Pervasive Adenine N6-methylation of Active Genes in Fungi.</title>
        <authorList>
            <consortium name="DOE Joint Genome Institute"/>
            <person name="Mondo S.J."/>
            <person name="Dannebaum R.O."/>
            <person name="Kuo R.C."/>
            <person name="Labutti K."/>
            <person name="Haridas S."/>
            <person name="Kuo A."/>
            <person name="Salamov A."/>
            <person name="Ahrendt S.R."/>
            <person name="Lipzen A."/>
            <person name="Sullivan W."/>
            <person name="Andreopoulos W.B."/>
            <person name="Clum A."/>
            <person name="Lindquist E."/>
            <person name="Daum C."/>
            <person name="Ramamoorthy G.K."/>
            <person name="Gryganskyi A."/>
            <person name="Culley D."/>
            <person name="Magnuson J.K."/>
            <person name="James T.Y."/>
            <person name="O'Malley M.A."/>
            <person name="Stajich J.E."/>
            <person name="Spatafora J.W."/>
            <person name="Visel A."/>
            <person name="Grigoriev I.V."/>
        </authorList>
    </citation>
    <scope>NUCLEOTIDE SEQUENCE [LARGE SCALE GENOMIC DNA]</scope>
    <source>
        <strain evidence="2 3">NRRL 3301</strain>
    </source>
</reference>
<organism evidence="2 3">
    <name type="scientific">Hesseltinella vesiculosa</name>
    <dbReference type="NCBI Taxonomy" id="101127"/>
    <lineage>
        <taxon>Eukaryota</taxon>
        <taxon>Fungi</taxon>
        <taxon>Fungi incertae sedis</taxon>
        <taxon>Mucoromycota</taxon>
        <taxon>Mucoromycotina</taxon>
        <taxon>Mucoromycetes</taxon>
        <taxon>Mucorales</taxon>
        <taxon>Cunninghamellaceae</taxon>
        <taxon>Hesseltinella</taxon>
    </lineage>
</organism>
<protein>
    <submittedName>
        <fullName evidence="2">Uncharacterized protein</fullName>
    </submittedName>
</protein>
<name>A0A1X2GUD0_9FUNG</name>
<evidence type="ECO:0000256" key="1">
    <source>
        <dbReference type="SAM" id="Coils"/>
    </source>
</evidence>
<proteinExistence type="predicted"/>